<comment type="caution">
    <text evidence="1">The sequence shown here is derived from an EMBL/GenBank/DDBJ whole genome shotgun (WGS) entry which is preliminary data.</text>
</comment>
<dbReference type="EMBL" id="JAERRI010000013">
    <property type="protein sequence ID" value="MBL1092536.1"/>
    <property type="molecule type" value="Genomic_DNA"/>
</dbReference>
<reference evidence="1 2" key="1">
    <citation type="submission" date="2021-01" db="EMBL/GenBank/DDBJ databases">
        <title>WGS of actinomycetes isolated from Thailand.</title>
        <authorList>
            <person name="Thawai C."/>
        </authorList>
    </citation>
    <scope>NUCLEOTIDE SEQUENCE [LARGE SCALE GENOMIC DNA]</scope>
    <source>
        <strain evidence="1 2">CH9-7</strain>
    </source>
</reference>
<accession>A0ABS1MXN1</accession>
<name>A0ABS1MXN1_9ACTN</name>
<keyword evidence="2" id="KW-1185">Reference proteome</keyword>
<evidence type="ECO:0000313" key="2">
    <source>
        <dbReference type="Proteomes" id="UP000629371"/>
    </source>
</evidence>
<proteinExistence type="predicted"/>
<dbReference type="Proteomes" id="UP000629371">
    <property type="component" value="Unassembled WGS sequence"/>
</dbReference>
<dbReference type="RefSeq" id="WP_201807851.1">
    <property type="nucleotide sequence ID" value="NZ_JAERRI010000013.1"/>
</dbReference>
<organism evidence="1 2">
    <name type="scientific">Streptomyces siderophoricus</name>
    <dbReference type="NCBI Taxonomy" id="2802281"/>
    <lineage>
        <taxon>Bacteria</taxon>
        <taxon>Bacillati</taxon>
        <taxon>Actinomycetota</taxon>
        <taxon>Actinomycetes</taxon>
        <taxon>Kitasatosporales</taxon>
        <taxon>Streptomycetaceae</taxon>
        <taxon>Streptomyces</taxon>
    </lineage>
</organism>
<evidence type="ECO:0000313" key="1">
    <source>
        <dbReference type="EMBL" id="MBL1092536.1"/>
    </source>
</evidence>
<gene>
    <name evidence="1" type="ORF">JK360_24685</name>
</gene>
<evidence type="ECO:0008006" key="3">
    <source>
        <dbReference type="Google" id="ProtNLM"/>
    </source>
</evidence>
<protein>
    <recommendedName>
        <fullName evidence="3">NYN domain-containing protein</fullName>
    </recommendedName>
</protein>
<sequence length="77" mass="8735">MAALVYFRKIAEDADVVVYSFGEDASEMTRQLIVDKRNRRSRSDDGSVDHSFLKASRKINSMYDEARSLPERGMSAS</sequence>